<dbReference type="AlphaFoldDB" id="A0A8S3YEX3"/>
<dbReference type="Pfam" id="PF13843">
    <property type="entry name" value="DDE_Tnp_1_7"/>
    <property type="match status" value="2"/>
</dbReference>
<dbReference type="OrthoDB" id="5876240at2759"/>
<dbReference type="Proteomes" id="UP000691718">
    <property type="component" value="Unassembled WGS sequence"/>
</dbReference>
<dbReference type="PANTHER" id="PTHR46599:SF3">
    <property type="entry name" value="PIGGYBAC TRANSPOSABLE ELEMENT-DERIVED PROTEIN 4"/>
    <property type="match status" value="1"/>
</dbReference>
<feature type="domain" description="PiggyBac transposable element-derived protein" evidence="2">
    <location>
        <begin position="262"/>
        <end position="385"/>
    </location>
</feature>
<evidence type="ECO:0000313" key="4">
    <source>
        <dbReference type="Proteomes" id="UP000691718"/>
    </source>
</evidence>
<dbReference type="EMBL" id="CAJQZP010001649">
    <property type="protein sequence ID" value="CAG5058030.1"/>
    <property type="molecule type" value="Genomic_DNA"/>
</dbReference>
<evidence type="ECO:0000313" key="3">
    <source>
        <dbReference type="EMBL" id="CAG5058030.1"/>
    </source>
</evidence>
<name>A0A8S3YEX3_PARAO</name>
<keyword evidence="4" id="KW-1185">Reference proteome</keyword>
<evidence type="ECO:0000259" key="2">
    <source>
        <dbReference type="Pfam" id="PF13843"/>
    </source>
</evidence>
<comment type="caution">
    <text evidence="3">The sequence shown here is derived from an EMBL/GenBank/DDBJ whole genome shotgun (WGS) entry which is preliminary data.</text>
</comment>
<evidence type="ECO:0000256" key="1">
    <source>
        <dbReference type="SAM" id="MobiDB-lite"/>
    </source>
</evidence>
<feature type="region of interest" description="Disordered" evidence="1">
    <location>
        <begin position="1"/>
        <end position="39"/>
    </location>
</feature>
<dbReference type="InterPro" id="IPR029526">
    <property type="entry name" value="PGBD"/>
</dbReference>
<sequence length="452" mass="52003">MDFDSDDSTYDLNYNPCDDGSEKESSESDSASETWNLLTPQRRQSTFSDDLLHSLPNIQRRRTLRTQLAETLSSEANIASSSGTTSLEITEMTWLKRKLENTKWEMPSHEDPESIEYTVPFSGMKDIFSGILAHAKPLDYFEPFLTRNILEEVVDQTNLYAAQHLLTTDATPNSRTHAWVPVTVDNMTKFLALIGWMGLVKLPSIKDYWRVHRLYGLPLARSVMPRNKFELILKYIHFSDNSIEDADDRLKKKVCLMKIGQLAYRLRRRKTHLVGTQRANRKHLPKDVMSMKLKRGEMCAKQTNDGIVALKWRDKRDVRMLSTNTSAFKIVTVQNRNKPAILKPECIVDYNNGKSSIDISDHMATYGSALRRCTKWYRKLFIEILWGTSLVKAHFLYNLNTSAKKITITEFREQVILDMIDKCSQRVGIAPVPSTSSSKRKAPNVKHYLIEN</sequence>
<accession>A0A8S3YEX3</accession>
<reference evidence="3" key="1">
    <citation type="submission" date="2021-04" db="EMBL/GenBank/DDBJ databases">
        <authorList>
            <person name="Tunstrom K."/>
        </authorList>
    </citation>
    <scope>NUCLEOTIDE SEQUENCE</scope>
</reference>
<feature type="domain" description="PiggyBac transposable element-derived protein" evidence="2">
    <location>
        <begin position="137"/>
        <end position="252"/>
    </location>
</feature>
<protein>
    <submittedName>
        <fullName evidence="3">(apollo) hypothetical protein</fullName>
    </submittedName>
</protein>
<dbReference type="PANTHER" id="PTHR46599">
    <property type="entry name" value="PIGGYBAC TRANSPOSABLE ELEMENT-DERIVED PROTEIN 4"/>
    <property type="match status" value="1"/>
</dbReference>
<organism evidence="3 4">
    <name type="scientific">Parnassius apollo</name>
    <name type="common">Apollo butterfly</name>
    <name type="synonym">Papilio apollo</name>
    <dbReference type="NCBI Taxonomy" id="110799"/>
    <lineage>
        <taxon>Eukaryota</taxon>
        <taxon>Metazoa</taxon>
        <taxon>Ecdysozoa</taxon>
        <taxon>Arthropoda</taxon>
        <taxon>Hexapoda</taxon>
        <taxon>Insecta</taxon>
        <taxon>Pterygota</taxon>
        <taxon>Neoptera</taxon>
        <taxon>Endopterygota</taxon>
        <taxon>Lepidoptera</taxon>
        <taxon>Glossata</taxon>
        <taxon>Ditrysia</taxon>
        <taxon>Papilionoidea</taxon>
        <taxon>Papilionidae</taxon>
        <taxon>Parnassiinae</taxon>
        <taxon>Parnassini</taxon>
        <taxon>Parnassius</taxon>
        <taxon>Parnassius</taxon>
    </lineage>
</organism>
<proteinExistence type="predicted"/>
<gene>
    <name evidence="3" type="ORF">PAPOLLO_LOCUS27396</name>
</gene>